<feature type="compositionally biased region" description="Low complexity" evidence="1">
    <location>
        <begin position="35"/>
        <end position="48"/>
    </location>
</feature>
<sequence length="237" mass="25323">MTVTAGTTSEVGGAPADTDWTTHNGDITDTNWQAPTDPTTPTRTTPCNTTDLATAPRIGLWTLCRPTTTDPEPATPDTPPEQAIPVNAIAASAAASLHVPPPTIHIGPNPANNQWNALAVGLPIWLWTTDPGEVNEQVSREGINITLSATLATMSFDMSDGTTITCQSMTPRPPRTDPMMKSPDCGYTYKRPGVYEIRATGTWHVTWQALGYSGQEQVAATSNHPLDIREFSTVVTA</sequence>
<gene>
    <name evidence="2" type="ORF">FB473_001808</name>
</gene>
<comment type="caution">
    <text evidence="2">The sequence shown here is derived from an EMBL/GenBank/DDBJ whole genome shotgun (WGS) entry which is preliminary data.</text>
</comment>
<organism evidence="2 3">
    <name type="scientific">Brooklawnia cerclae</name>
    <dbReference type="NCBI Taxonomy" id="349934"/>
    <lineage>
        <taxon>Bacteria</taxon>
        <taxon>Bacillati</taxon>
        <taxon>Actinomycetota</taxon>
        <taxon>Actinomycetes</taxon>
        <taxon>Propionibacteriales</taxon>
        <taxon>Propionibacteriaceae</taxon>
        <taxon>Brooklawnia</taxon>
    </lineage>
</organism>
<name>A0ABX0SFI4_9ACTN</name>
<dbReference type="EMBL" id="JAAMOZ010000001">
    <property type="protein sequence ID" value="NIH57163.1"/>
    <property type="molecule type" value="Genomic_DNA"/>
</dbReference>
<evidence type="ECO:0000313" key="2">
    <source>
        <dbReference type="EMBL" id="NIH57163.1"/>
    </source>
</evidence>
<feature type="compositionally biased region" description="Polar residues" evidence="1">
    <location>
        <begin position="19"/>
        <end position="34"/>
    </location>
</feature>
<evidence type="ECO:0008006" key="4">
    <source>
        <dbReference type="Google" id="ProtNLM"/>
    </source>
</evidence>
<evidence type="ECO:0000313" key="3">
    <source>
        <dbReference type="Proteomes" id="UP000749311"/>
    </source>
</evidence>
<feature type="compositionally biased region" description="Polar residues" evidence="1">
    <location>
        <begin position="1"/>
        <end position="10"/>
    </location>
</feature>
<reference evidence="2 3" key="1">
    <citation type="submission" date="2020-02" db="EMBL/GenBank/DDBJ databases">
        <title>Sequencing the genomes of 1000 actinobacteria strains.</title>
        <authorList>
            <person name="Klenk H.-P."/>
        </authorList>
    </citation>
    <scope>NUCLEOTIDE SEQUENCE [LARGE SCALE GENOMIC DNA]</scope>
    <source>
        <strain evidence="2 3">DSM 19609</strain>
    </source>
</reference>
<dbReference type="Proteomes" id="UP000749311">
    <property type="component" value="Unassembled WGS sequence"/>
</dbReference>
<accession>A0ABX0SFI4</accession>
<evidence type="ECO:0000256" key="1">
    <source>
        <dbReference type="SAM" id="MobiDB-lite"/>
    </source>
</evidence>
<protein>
    <recommendedName>
        <fullName evidence="4">PKD domain-containing protein</fullName>
    </recommendedName>
</protein>
<keyword evidence="3" id="KW-1185">Reference proteome</keyword>
<feature type="region of interest" description="Disordered" evidence="1">
    <location>
        <begin position="1"/>
        <end position="48"/>
    </location>
</feature>
<proteinExistence type="predicted"/>